<dbReference type="EMBL" id="GBHO01002498">
    <property type="protein sequence ID" value="JAG41106.1"/>
    <property type="molecule type" value="Transcribed_RNA"/>
</dbReference>
<dbReference type="GO" id="GO:0016301">
    <property type="term" value="F:kinase activity"/>
    <property type="evidence" value="ECO:0007669"/>
    <property type="project" value="UniProtKB-KW"/>
</dbReference>
<reference evidence="3" key="3">
    <citation type="journal article" date="2016" name="Gigascience">
        <title>De novo construction of an expanded transcriptome assembly for the western tarnished plant bug, Lygus hesperus.</title>
        <authorList>
            <person name="Tassone E.E."/>
            <person name="Geib S.M."/>
            <person name="Hall B."/>
            <person name="Fabrick J.A."/>
            <person name="Brent C.S."/>
            <person name="Hull J.J."/>
        </authorList>
    </citation>
    <scope>NUCLEOTIDE SEQUENCE</scope>
</reference>
<dbReference type="EMBL" id="GDHC01012392">
    <property type="protein sequence ID" value="JAQ06237.1"/>
    <property type="molecule type" value="Transcribed_RNA"/>
</dbReference>
<organism evidence="2">
    <name type="scientific">Lygus hesperus</name>
    <name type="common">Western plant bug</name>
    <dbReference type="NCBI Taxonomy" id="30085"/>
    <lineage>
        <taxon>Eukaryota</taxon>
        <taxon>Metazoa</taxon>
        <taxon>Ecdysozoa</taxon>
        <taxon>Arthropoda</taxon>
        <taxon>Hexapoda</taxon>
        <taxon>Insecta</taxon>
        <taxon>Pterygota</taxon>
        <taxon>Neoptera</taxon>
        <taxon>Paraneoptera</taxon>
        <taxon>Hemiptera</taxon>
        <taxon>Heteroptera</taxon>
        <taxon>Panheteroptera</taxon>
        <taxon>Cimicomorpha</taxon>
        <taxon>Miridae</taxon>
        <taxon>Mirini</taxon>
        <taxon>Lygus</taxon>
    </lineage>
</organism>
<feature type="compositionally biased region" description="Basic and acidic residues" evidence="1">
    <location>
        <begin position="17"/>
        <end position="34"/>
    </location>
</feature>
<name>A0A0A9ZB62_LYGHE</name>
<gene>
    <name evidence="2" type="primary">pdhS</name>
    <name evidence="2" type="ORF">CM83_2136</name>
    <name evidence="3" type="ORF">g.1739</name>
</gene>
<keyword evidence="2" id="KW-0808">Transferase</keyword>
<protein>
    <submittedName>
        <fullName evidence="2">Cell-division control histidine kinase pdhS</fullName>
    </submittedName>
</protein>
<evidence type="ECO:0000256" key="1">
    <source>
        <dbReference type="SAM" id="MobiDB-lite"/>
    </source>
</evidence>
<evidence type="ECO:0000313" key="2">
    <source>
        <dbReference type="EMBL" id="JAG41106.1"/>
    </source>
</evidence>
<dbReference type="AlphaFoldDB" id="A0A0A9ZB62"/>
<evidence type="ECO:0000313" key="3">
    <source>
        <dbReference type="EMBL" id="JAQ06237.1"/>
    </source>
</evidence>
<accession>A0A0A9ZB62</accession>
<proteinExistence type="predicted"/>
<reference evidence="2" key="2">
    <citation type="submission" date="2014-07" db="EMBL/GenBank/DDBJ databases">
        <authorList>
            <person name="Hull J."/>
        </authorList>
    </citation>
    <scope>NUCLEOTIDE SEQUENCE</scope>
</reference>
<reference evidence="2" key="1">
    <citation type="journal article" date="2014" name="PLoS ONE">
        <title>Transcriptome-Based Identification of ABC Transporters in the Western Tarnished Plant Bug Lygus hesperus.</title>
        <authorList>
            <person name="Hull J.J."/>
            <person name="Chaney K."/>
            <person name="Geib S.M."/>
            <person name="Fabrick J.A."/>
            <person name="Brent C.S."/>
            <person name="Walsh D."/>
            <person name="Lavine L.C."/>
        </authorList>
    </citation>
    <scope>NUCLEOTIDE SEQUENCE</scope>
</reference>
<feature type="region of interest" description="Disordered" evidence="1">
    <location>
        <begin position="1"/>
        <end position="34"/>
    </location>
</feature>
<sequence length="122" mass="12620">MKKMLKSGGAVTGEQGTVRDSDSSKVVGADDKAIEQQTYGDDKTAAVVPNERCAAGAATGKVDSKIAMCLLYGESTVASQASHTAHTNAGDRGKLGANHSYSNRKVKLETVHGVFGVVNVPL</sequence>
<keyword evidence="2" id="KW-0418">Kinase</keyword>